<evidence type="ECO:0000313" key="5">
    <source>
        <dbReference type="Proteomes" id="UP000051751"/>
    </source>
</evidence>
<dbReference type="EMBL" id="JQAT01000002">
    <property type="protein sequence ID" value="KRN29003.1"/>
    <property type="molecule type" value="Genomic_DNA"/>
</dbReference>
<evidence type="ECO:0000313" key="3">
    <source>
        <dbReference type="EMBL" id="KRN32587.1"/>
    </source>
</evidence>
<accession>A0A0R2FYA9</accession>
<dbReference type="PATRIC" id="fig|81857.3.peg.1223"/>
<gene>
    <name evidence="2" type="ORF">IV38_GL001217</name>
    <name evidence="3" type="ORF">IV40_GL000636</name>
</gene>
<organism evidence="3 4">
    <name type="scientific">Lactobacillus selangorensis</name>
    <dbReference type="NCBI Taxonomy" id="81857"/>
    <lineage>
        <taxon>Bacteria</taxon>
        <taxon>Bacillati</taxon>
        <taxon>Bacillota</taxon>
        <taxon>Bacilli</taxon>
        <taxon>Lactobacillales</taxon>
        <taxon>Lactobacillaceae</taxon>
        <taxon>Lactobacillus</taxon>
    </lineage>
</organism>
<feature type="transmembrane region" description="Helical" evidence="1">
    <location>
        <begin position="16"/>
        <end position="44"/>
    </location>
</feature>
<proteinExistence type="predicted"/>
<sequence length="75" mass="8623">MKTVANYSKLLVRSNIVLYIIMVALFATNHATFGILLLVANVLFSFKLALNNADCRDHLTESERRKERDFVHNNK</sequence>
<keyword evidence="1" id="KW-0472">Membrane</keyword>
<keyword evidence="1" id="KW-1133">Transmembrane helix</keyword>
<comment type="caution">
    <text evidence="3">The sequence shown here is derived from an EMBL/GenBank/DDBJ whole genome shotgun (WGS) entry which is preliminary data.</text>
</comment>
<keyword evidence="4" id="KW-1185">Reference proteome</keyword>
<dbReference type="Proteomes" id="UP000051751">
    <property type="component" value="Unassembled WGS sequence"/>
</dbReference>
<dbReference type="Proteomes" id="UP000051645">
    <property type="component" value="Unassembled WGS sequence"/>
</dbReference>
<protein>
    <submittedName>
        <fullName evidence="3">Uncharacterized protein</fullName>
    </submittedName>
</protein>
<dbReference type="AlphaFoldDB" id="A0A0R2FYA9"/>
<evidence type="ECO:0000313" key="2">
    <source>
        <dbReference type="EMBL" id="KRN29003.1"/>
    </source>
</evidence>
<evidence type="ECO:0000256" key="1">
    <source>
        <dbReference type="SAM" id="Phobius"/>
    </source>
</evidence>
<dbReference type="EMBL" id="JQAZ01000002">
    <property type="protein sequence ID" value="KRN32587.1"/>
    <property type="molecule type" value="Genomic_DNA"/>
</dbReference>
<dbReference type="RefSeq" id="WP_057768852.1">
    <property type="nucleotide sequence ID" value="NZ_JQAT01000002.1"/>
</dbReference>
<keyword evidence="1" id="KW-0812">Transmembrane</keyword>
<reference evidence="4 5" key="1">
    <citation type="journal article" date="2015" name="Genome Announc.">
        <title>Expanding the biotechnology potential of lactobacilli through comparative genomics of 213 strains and associated genera.</title>
        <authorList>
            <person name="Sun Z."/>
            <person name="Harris H.M."/>
            <person name="McCann A."/>
            <person name="Guo C."/>
            <person name="Argimon S."/>
            <person name="Zhang W."/>
            <person name="Yang X."/>
            <person name="Jeffery I.B."/>
            <person name="Cooney J.C."/>
            <person name="Kagawa T.F."/>
            <person name="Liu W."/>
            <person name="Song Y."/>
            <person name="Salvetti E."/>
            <person name="Wrobel A."/>
            <person name="Rasinkangas P."/>
            <person name="Parkhill J."/>
            <person name="Rea M.C."/>
            <person name="O'Sullivan O."/>
            <person name="Ritari J."/>
            <person name="Douillard F.P."/>
            <person name="Paul Ross R."/>
            <person name="Yang R."/>
            <person name="Briner A.E."/>
            <person name="Felis G.E."/>
            <person name="de Vos W.M."/>
            <person name="Barrangou R."/>
            <person name="Klaenhammer T.R."/>
            <person name="Caufield P.W."/>
            <person name="Cui Y."/>
            <person name="Zhang H."/>
            <person name="O'Toole P.W."/>
        </authorList>
    </citation>
    <scope>NUCLEOTIDE SEQUENCE [LARGE SCALE GENOMIC DNA]</scope>
    <source>
        <strain evidence="2 5">ATCC BAA-66</strain>
        <strain evidence="3 4">DSM 13344</strain>
    </source>
</reference>
<name>A0A0R2FYA9_9LACO</name>
<evidence type="ECO:0000313" key="4">
    <source>
        <dbReference type="Proteomes" id="UP000051645"/>
    </source>
</evidence>